<name>A0A2P2KTJ2_RHIMU</name>
<sequence>MIILDSMTSPYLLKASLRLVSSVEKEIPPINSFEDDIHRIA</sequence>
<evidence type="ECO:0000313" key="1">
    <source>
        <dbReference type="EMBL" id="MBX09036.1"/>
    </source>
</evidence>
<dbReference type="AlphaFoldDB" id="A0A2P2KTJ2"/>
<reference evidence="1" key="1">
    <citation type="submission" date="2018-02" db="EMBL/GenBank/DDBJ databases">
        <title>Rhizophora mucronata_Transcriptome.</title>
        <authorList>
            <person name="Meera S.P."/>
            <person name="Sreeshan A."/>
            <person name="Augustine A."/>
        </authorList>
    </citation>
    <scope>NUCLEOTIDE SEQUENCE</scope>
    <source>
        <tissue evidence="1">Leaf</tissue>
    </source>
</reference>
<proteinExistence type="predicted"/>
<organism evidence="1">
    <name type="scientific">Rhizophora mucronata</name>
    <name type="common">Asiatic mangrove</name>
    <dbReference type="NCBI Taxonomy" id="61149"/>
    <lineage>
        <taxon>Eukaryota</taxon>
        <taxon>Viridiplantae</taxon>
        <taxon>Streptophyta</taxon>
        <taxon>Embryophyta</taxon>
        <taxon>Tracheophyta</taxon>
        <taxon>Spermatophyta</taxon>
        <taxon>Magnoliopsida</taxon>
        <taxon>eudicotyledons</taxon>
        <taxon>Gunneridae</taxon>
        <taxon>Pentapetalae</taxon>
        <taxon>rosids</taxon>
        <taxon>fabids</taxon>
        <taxon>Malpighiales</taxon>
        <taxon>Rhizophoraceae</taxon>
        <taxon>Rhizophora</taxon>
    </lineage>
</organism>
<protein>
    <submittedName>
        <fullName evidence="1">Uncharacterized protein MANES_14G085900</fullName>
    </submittedName>
</protein>
<accession>A0A2P2KTJ2</accession>
<dbReference type="EMBL" id="GGEC01028552">
    <property type="protein sequence ID" value="MBX09036.1"/>
    <property type="molecule type" value="Transcribed_RNA"/>
</dbReference>